<sequence length="96" mass="10853">MATHECLLVVTAPHRSTYRQGTNLVVGRGGSRIVEGIQSQRCAHAAAGVWHRWPFSLPLFLLQMNEKVLHFVIHMQACAKKEEEEKEEKSLTTRNG</sequence>
<proteinExistence type="predicted"/>
<dbReference type="WBParaSite" id="TASK_0000131501-mRNA-1">
    <property type="protein sequence ID" value="TASK_0000131501-mRNA-1"/>
    <property type="gene ID" value="TASK_0000131501"/>
</dbReference>
<evidence type="ECO:0000313" key="3">
    <source>
        <dbReference type="WBParaSite" id="TASK_0000131501-mRNA-1"/>
    </source>
</evidence>
<gene>
    <name evidence="1" type="ORF">TASK_LOCUS1316</name>
</gene>
<evidence type="ECO:0000313" key="2">
    <source>
        <dbReference type="Proteomes" id="UP000282613"/>
    </source>
</evidence>
<dbReference type="AlphaFoldDB" id="A0A0R3VVA9"/>
<dbReference type="Proteomes" id="UP000282613">
    <property type="component" value="Unassembled WGS sequence"/>
</dbReference>
<protein>
    <submittedName>
        <fullName evidence="1 3">Uncharacterized protein</fullName>
    </submittedName>
</protein>
<name>A0A0R3VVA9_TAEAS</name>
<reference evidence="3" key="1">
    <citation type="submission" date="2017-02" db="UniProtKB">
        <authorList>
            <consortium name="WormBaseParasite"/>
        </authorList>
    </citation>
    <scope>IDENTIFICATION</scope>
</reference>
<accession>A0A0R3VVA9</accession>
<evidence type="ECO:0000313" key="1">
    <source>
        <dbReference type="EMBL" id="VDK22854.1"/>
    </source>
</evidence>
<organism evidence="3">
    <name type="scientific">Taenia asiatica</name>
    <name type="common">Asian tapeworm</name>
    <dbReference type="NCBI Taxonomy" id="60517"/>
    <lineage>
        <taxon>Eukaryota</taxon>
        <taxon>Metazoa</taxon>
        <taxon>Spiralia</taxon>
        <taxon>Lophotrochozoa</taxon>
        <taxon>Platyhelminthes</taxon>
        <taxon>Cestoda</taxon>
        <taxon>Eucestoda</taxon>
        <taxon>Cyclophyllidea</taxon>
        <taxon>Taeniidae</taxon>
        <taxon>Taenia</taxon>
    </lineage>
</organism>
<keyword evidence="2" id="KW-1185">Reference proteome</keyword>
<reference evidence="1 2" key="2">
    <citation type="submission" date="2018-11" db="EMBL/GenBank/DDBJ databases">
        <authorList>
            <consortium name="Pathogen Informatics"/>
        </authorList>
    </citation>
    <scope>NUCLEOTIDE SEQUENCE [LARGE SCALE GENOMIC DNA]</scope>
</reference>
<dbReference type="EMBL" id="UYRS01000310">
    <property type="protein sequence ID" value="VDK22854.1"/>
    <property type="molecule type" value="Genomic_DNA"/>
</dbReference>